<evidence type="ECO:0000259" key="9">
    <source>
        <dbReference type="Pfam" id="PF14824"/>
    </source>
</evidence>
<dbReference type="GO" id="GO:0008168">
    <property type="term" value="F:methyltransferase activity"/>
    <property type="evidence" value="ECO:0007669"/>
    <property type="project" value="UniProtKB-KW"/>
</dbReference>
<dbReference type="InterPro" id="IPR000878">
    <property type="entry name" value="4pyrrol_Mease"/>
</dbReference>
<sequence>MEFLPKCGAKRAIEPGEKRMDHLPIFLDVKNRTILVDGGGTCAARRAERALSAGAKVRLYDPAPESEVLALIGRGNFTHVPRRPEAIDFKGVVVAYGASEDPVRDTRLHKWAKAAGALVNVADVKPLCDFITPSVVERDAITVAISTGGTAPVIGRILRARIEAMLSPGYGKLARFLSGFRTAIETHIPSGRARRRFWENMIDGPVADSFLAGDSKTAEQLIHSGLGAEGSAAGGVTIIGVGSGEADLISFRALNAMQRADMILHNLSASDELLALTRRDAERVFVGSNPDKIALNGARGGRRVIWLVDGAGQGDQRVENAQEQLCRAGVSVQIIPGIQTHDQMQGAGGNVVTLRPASGPTHSLSLSPKSAV</sequence>
<dbReference type="Gene3D" id="3.30.160.110">
    <property type="entry name" value="Siroheme synthase, domain 2"/>
    <property type="match status" value="1"/>
</dbReference>
<evidence type="ECO:0000259" key="7">
    <source>
        <dbReference type="Pfam" id="PF00590"/>
    </source>
</evidence>
<dbReference type="Gene3D" id="3.40.1010.10">
    <property type="entry name" value="Cobalt-precorrin-4 Transmethylase, Domain 1"/>
    <property type="match status" value="1"/>
</dbReference>
<evidence type="ECO:0000256" key="6">
    <source>
        <dbReference type="ARBA" id="ARBA00047561"/>
    </source>
</evidence>
<dbReference type="InterPro" id="IPR037115">
    <property type="entry name" value="Sirohaem_synt_dimer_dom_sf"/>
</dbReference>
<dbReference type="PANTHER" id="PTHR35330">
    <property type="entry name" value="SIROHEME BIOSYNTHESIS PROTEIN MET8"/>
    <property type="match status" value="1"/>
</dbReference>
<evidence type="ECO:0000259" key="8">
    <source>
        <dbReference type="Pfam" id="PF10414"/>
    </source>
</evidence>
<dbReference type="InterPro" id="IPR028281">
    <property type="entry name" value="Sirohaem_synthase_central"/>
</dbReference>
<accession>A0ABT4VZU2</accession>
<dbReference type="InterPro" id="IPR028161">
    <property type="entry name" value="Met8-like"/>
</dbReference>
<dbReference type="InterPro" id="IPR014777">
    <property type="entry name" value="4pyrrole_Mease_sub1"/>
</dbReference>
<feature type="domain" description="Siroheme synthase central" evidence="9">
    <location>
        <begin position="139"/>
        <end position="165"/>
    </location>
</feature>
<reference evidence="10 11" key="1">
    <citation type="submission" date="2023-01" db="EMBL/GenBank/DDBJ databases">
        <authorList>
            <person name="Yoon J.-W."/>
        </authorList>
    </citation>
    <scope>NUCLEOTIDE SEQUENCE [LARGE SCALE GENOMIC DNA]</scope>
    <source>
        <strain evidence="10 11">KMU-50</strain>
    </source>
</reference>
<dbReference type="Pfam" id="PF10414">
    <property type="entry name" value="CysG_dimeriser"/>
    <property type="match status" value="1"/>
</dbReference>
<comment type="caution">
    <text evidence="10">The sequence shown here is derived from an EMBL/GenBank/DDBJ whole genome shotgun (WGS) entry which is preliminary data.</text>
</comment>
<dbReference type="Pfam" id="PF13241">
    <property type="entry name" value="NAD_binding_7"/>
    <property type="match status" value="1"/>
</dbReference>
<keyword evidence="5" id="KW-0627">Porphyrin biosynthesis</keyword>
<dbReference type="SUPFAM" id="SSF75615">
    <property type="entry name" value="Siroheme synthase middle domains-like"/>
    <property type="match status" value="1"/>
</dbReference>
<evidence type="ECO:0000256" key="1">
    <source>
        <dbReference type="ARBA" id="ARBA00005010"/>
    </source>
</evidence>
<protein>
    <recommendedName>
        <fullName evidence="2">precorrin-2 dehydrogenase</fullName>
        <ecNumber evidence="2">1.3.1.76</ecNumber>
    </recommendedName>
</protein>
<keyword evidence="10" id="KW-0808">Transferase</keyword>
<dbReference type="SUPFAM" id="SSF53790">
    <property type="entry name" value="Tetrapyrrole methylase"/>
    <property type="match status" value="1"/>
</dbReference>
<name>A0ABT4VZU2_9RHOB</name>
<evidence type="ECO:0000256" key="4">
    <source>
        <dbReference type="ARBA" id="ARBA00023027"/>
    </source>
</evidence>
<feature type="domain" description="Tetrapyrrole methylase" evidence="7">
    <location>
        <begin position="236"/>
        <end position="338"/>
    </location>
</feature>
<dbReference type="EMBL" id="JAQIIO010000001">
    <property type="protein sequence ID" value="MDA5093048.1"/>
    <property type="molecule type" value="Genomic_DNA"/>
</dbReference>
<organism evidence="10 11">
    <name type="scientific">Aliiroseovarius salicola</name>
    <dbReference type="NCBI Taxonomy" id="3009082"/>
    <lineage>
        <taxon>Bacteria</taxon>
        <taxon>Pseudomonadati</taxon>
        <taxon>Pseudomonadota</taxon>
        <taxon>Alphaproteobacteria</taxon>
        <taxon>Rhodobacterales</taxon>
        <taxon>Paracoccaceae</taxon>
        <taxon>Aliiroseovarius</taxon>
    </lineage>
</organism>
<dbReference type="NCBIfam" id="TIGR01470">
    <property type="entry name" value="cysG_Nterm"/>
    <property type="match status" value="1"/>
</dbReference>
<evidence type="ECO:0000256" key="3">
    <source>
        <dbReference type="ARBA" id="ARBA00023002"/>
    </source>
</evidence>
<comment type="catalytic activity">
    <reaction evidence="6">
        <text>precorrin-2 + NAD(+) = sirohydrochlorin + NADH + 2 H(+)</text>
        <dbReference type="Rhea" id="RHEA:15613"/>
        <dbReference type="ChEBI" id="CHEBI:15378"/>
        <dbReference type="ChEBI" id="CHEBI:57540"/>
        <dbReference type="ChEBI" id="CHEBI:57945"/>
        <dbReference type="ChEBI" id="CHEBI:58351"/>
        <dbReference type="ChEBI" id="CHEBI:58827"/>
        <dbReference type="EC" id="1.3.1.76"/>
    </reaction>
</comment>
<dbReference type="GO" id="GO:0032259">
    <property type="term" value="P:methylation"/>
    <property type="evidence" value="ECO:0007669"/>
    <property type="project" value="UniProtKB-KW"/>
</dbReference>
<proteinExistence type="predicted"/>
<dbReference type="Gene3D" id="1.10.8.210">
    <property type="entry name" value="Sirohaem synthase, dimerisation domain"/>
    <property type="match status" value="1"/>
</dbReference>
<dbReference type="Proteomes" id="UP001528040">
    <property type="component" value="Unassembled WGS sequence"/>
</dbReference>
<dbReference type="EC" id="1.3.1.76" evidence="2"/>
<evidence type="ECO:0000256" key="5">
    <source>
        <dbReference type="ARBA" id="ARBA00023244"/>
    </source>
</evidence>
<dbReference type="InterPro" id="IPR019478">
    <property type="entry name" value="Sirohaem_synthase_dimer_dom"/>
</dbReference>
<dbReference type="PANTHER" id="PTHR35330:SF1">
    <property type="entry name" value="SIROHEME BIOSYNTHESIS PROTEIN MET8"/>
    <property type="match status" value="1"/>
</dbReference>
<dbReference type="InterPro" id="IPR035996">
    <property type="entry name" value="4pyrrol_Methylase_sf"/>
</dbReference>
<dbReference type="Gene3D" id="3.40.50.720">
    <property type="entry name" value="NAD(P)-binding Rossmann-like Domain"/>
    <property type="match status" value="1"/>
</dbReference>
<dbReference type="SUPFAM" id="SSF51735">
    <property type="entry name" value="NAD(P)-binding Rossmann-fold domains"/>
    <property type="match status" value="1"/>
</dbReference>
<dbReference type="InterPro" id="IPR006367">
    <property type="entry name" value="Sirohaem_synthase_N"/>
</dbReference>
<keyword evidence="4" id="KW-0520">NAD</keyword>
<keyword evidence="3" id="KW-0560">Oxidoreductase</keyword>
<dbReference type="InterPro" id="IPR036291">
    <property type="entry name" value="NAD(P)-bd_dom_sf"/>
</dbReference>
<dbReference type="RefSeq" id="WP_271052644.1">
    <property type="nucleotide sequence ID" value="NZ_JAQIIO010000001.1"/>
</dbReference>
<gene>
    <name evidence="10" type="ORF">O2N63_03015</name>
</gene>
<evidence type="ECO:0000256" key="2">
    <source>
        <dbReference type="ARBA" id="ARBA00012400"/>
    </source>
</evidence>
<dbReference type="Pfam" id="PF00590">
    <property type="entry name" value="TP_methylase"/>
    <property type="match status" value="1"/>
</dbReference>
<keyword evidence="10" id="KW-0489">Methyltransferase</keyword>
<dbReference type="Pfam" id="PF14824">
    <property type="entry name" value="Sirohm_synth_M"/>
    <property type="match status" value="1"/>
</dbReference>
<evidence type="ECO:0000313" key="10">
    <source>
        <dbReference type="EMBL" id="MDA5093048.1"/>
    </source>
</evidence>
<keyword evidence="11" id="KW-1185">Reference proteome</keyword>
<comment type="pathway">
    <text evidence="1">Porphyrin-containing compound metabolism; siroheme biosynthesis; sirohydrochlorin from precorrin-2: step 1/1.</text>
</comment>
<feature type="domain" description="Sirohaem synthase dimerisation" evidence="8">
    <location>
        <begin position="169"/>
        <end position="223"/>
    </location>
</feature>
<evidence type="ECO:0000313" key="11">
    <source>
        <dbReference type="Proteomes" id="UP001528040"/>
    </source>
</evidence>